<protein>
    <submittedName>
        <fullName evidence="2">ABC-type transport auxiliary lipoprotein family protein</fullName>
    </submittedName>
</protein>
<dbReference type="InterPro" id="IPR005586">
    <property type="entry name" value="ABC_trans_aux"/>
</dbReference>
<dbReference type="EMBL" id="JAUCBP010000006">
    <property type="protein sequence ID" value="MDM7859923.1"/>
    <property type="molecule type" value="Genomic_DNA"/>
</dbReference>
<dbReference type="Gene3D" id="3.40.50.10610">
    <property type="entry name" value="ABC-type transport auxiliary lipoprotein component"/>
    <property type="match status" value="1"/>
</dbReference>
<gene>
    <name evidence="2" type="ORF">QTP81_04850</name>
</gene>
<dbReference type="Proteomes" id="UP001234343">
    <property type="component" value="Unassembled WGS sequence"/>
</dbReference>
<keyword evidence="3" id="KW-1185">Reference proteome</keyword>
<dbReference type="PROSITE" id="PS51257">
    <property type="entry name" value="PROKAR_LIPOPROTEIN"/>
    <property type="match status" value="1"/>
</dbReference>
<name>A0ABT7SUR8_9ALTE</name>
<evidence type="ECO:0000259" key="1">
    <source>
        <dbReference type="Pfam" id="PF03886"/>
    </source>
</evidence>
<feature type="domain" description="ABC-type transport auxiliary lipoprotein component" evidence="1">
    <location>
        <begin position="35"/>
        <end position="191"/>
    </location>
</feature>
<dbReference type="RefSeq" id="WP_289364111.1">
    <property type="nucleotide sequence ID" value="NZ_JAUCBP010000006.1"/>
</dbReference>
<dbReference type="Pfam" id="PF03886">
    <property type="entry name" value="ABC_trans_aux"/>
    <property type="match status" value="1"/>
</dbReference>
<organism evidence="2 3">
    <name type="scientific">Alteromonas arenosi</name>
    <dbReference type="NCBI Taxonomy" id="3055817"/>
    <lineage>
        <taxon>Bacteria</taxon>
        <taxon>Pseudomonadati</taxon>
        <taxon>Pseudomonadota</taxon>
        <taxon>Gammaproteobacteria</taxon>
        <taxon>Alteromonadales</taxon>
        <taxon>Alteromonadaceae</taxon>
        <taxon>Alteromonas/Salinimonas group</taxon>
        <taxon>Alteromonas</taxon>
    </lineage>
</organism>
<dbReference type="SUPFAM" id="SSF159594">
    <property type="entry name" value="XCC0632-like"/>
    <property type="match status" value="1"/>
</dbReference>
<evidence type="ECO:0000313" key="3">
    <source>
        <dbReference type="Proteomes" id="UP001234343"/>
    </source>
</evidence>
<proteinExistence type="predicted"/>
<reference evidence="2 3" key="1">
    <citation type="submission" date="2023-06" db="EMBL/GenBank/DDBJ databases">
        <title>Alteromonas sp. ASW11-36 isolated from intertidal sand.</title>
        <authorList>
            <person name="Li Y."/>
        </authorList>
    </citation>
    <scope>NUCLEOTIDE SEQUENCE [LARGE SCALE GENOMIC DNA]</scope>
    <source>
        <strain evidence="2 3">ASW11-36</strain>
    </source>
</reference>
<comment type="caution">
    <text evidence="2">The sequence shown here is derived from an EMBL/GenBank/DDBJ whole genome shotgun (WGS) entry which is preliminary data.</text>
</comment>
<sequence length="202" mass="22274">MIRQLLCSTSQVILLAALTLVLVGCSSQPVVINYYMLNLATSEVARSTSDLPQVSIERVHLPEHLEQRSLVMQQSNGTLSIATKHVWAQPLDVDIAGLLATEITKLQSFDAYTGAAMSRHEDNTAVISVYVEHFMPLATGDVTFTGYWLERHNAHLQAPQRFTYQASLSADGYAASVAQMRLLIRLLAADISATMQRQQTVN</sequence>
<keyword evidence="2" id="KW-0449">Lipoprotein</keyword>
<evidence type="ECO:0000313" key="2">
    <source>
        <dbReference type="EMBL" id="MDM7859923.1"/>
    </source>
</evidence>
<accession>A0ABT7SUR8</accession>